<evidence type="ECO:0000256" key="5">
    <source>
        <dbReference type="SAM" id="MobiDB-lite"/>
    </source>
</evidence>
<keyword evidence="4" id="KW-0663">Pyridoxal phosphate</keyword>
<dbReference type="SUPFAM" id="SSF53383">
    <property type="entry name" value="PLP-dependent transferases"/>
    <property type="match status" value="1"/>
</dbReference>
<evidence type="ECO:0000313" key="8">
    <source>
        <dbReference type="Proteomes" id="UP001652503"/>
    </source>
</evidence>
<name>A0ABT2Z236_9RHOB</name>
<proteinExistence type="inferred from homology"/>
<comment type="caution">
    <text evidence="7">The sequence shown here is derived from an EMBL/GenBank/DDBJ whole genome shotgun (WGS) entry which is preliminary data.</text>
</comment>
<comment type="subunit">
    <text evidence="3">Homotetramer.</text>
</comment>
<keyword evidence="7" id="KW-0456">Lyase</keyword>
<dbReference type="GO" id="GO:0016829">
    <property type="term" value="F:lyase activity"/>
    <property type="evidence" value="ECO:0007669"/>
    <property type="project" value="UniProtKB-KW"/>
</dbReference>
<dbReference type="InterPro" id="IPR015422">
    <property type="entry name" value="PyrdxlP-dep_Trfase_small"/>
</dbReference>
<dbReference type="Pfam" id="PF01212">
    <property type="entry name" value="Beta_elim_lyase"/>
    <property type="match status" value="1"/>
</dbReference>
<dbReference type="Gene3D" id="3.90.1150.10">
    <property type="entry name" value="Aspartate Aminotransferase, domain 1"/>
    <property type="match status" value="1"/>
</dbReference>
<dbReference type="Proteomes" id="UP001652503">
    <property type="component" value="Unassembled WGS sequence"/>
</dbReference>
<dbReference type="NCBIfam" id="NF041359">
    <property type="entry name" value="GntG_guanitoxin"/>
    <property type="match status" value="1"/>
</dbReference>
<evidence type="ECO:0000259" key="6">
    <source>
        <dbReference type="Pfam" id="PF01212"/>
    </source>
</evidence>
<accession>A0ABT2Z236</accession>
<gene>
    <name evidence="7" type="ORF">OE647_10610</name>
</gene>
<dbReference type="InterPro" id="IPR015424">
    <property type="entry name" value="PyrdxlP-dep_Trfase"/>
</dbReference>
<dbReference type="InterPro" id="IPR001597">
    <property type="entry name" value="ArAA_b-elim_lyase/Thr_aldolase"/>
</dbReference>
<comment type="cofactor">
    <cofactor evidence="1">
        <name>pyridoxal 5'-phosphate</name>
        <dbReference type="ChEBI" id="CHEBI:597326"/>
    </cofactor>
</comment>
<dbReference type="PANTHER" id="PTHR48097">
    <property type="entry name" value="L-THREONINE ALDOLASE-RELATED"/>
    <property type="match status" value="1"/>
</dbReference>
<sequence>MATSNRVTMTSASRTVDLRSDTATRPSPAMRRAMAEAEVGDEQRGEDPTTLALEARTAALLGQEKALFLPSGTMCNQIAFLVHCRPGDEIICAANAHVFGSEGAGAAALAGAQVRPIASASGIFGAAEVEPLLRAPRPRAPLSRVISIEQTTNRGGGRIWPQAAIAELAGLARSRGLALHMDGARLFNAAVAAGVPAAEFAHACDSVWIDLSKGLGCPFGAVLAGPADFIDEALAWKHRLGGAMRQSGIMAAAGLYALDHNIERLAIDHANARRFAERLRTVPGLLVTPVEDATNIVFLDLSSTRSGAAQLADRLAAEGVAVNVEGPSILRIVTHLDVSQTDVDRAAALIAEMITGASA</sequence>
<evidence type="ECO:0000256" key="3">
    <source>
        <dbReference type="ARBA" id="ARBA00011881"/>
    </source>
</evidence>
<evidence type="ECO:0000256" key="1">
    <source>
        <dbReference type="ARBA" id="ARBA00001933"/>
    </source>
</evidence>
<evidence type="ECO:0000256" key="4">
    <source>
        <dbReference type="ARBA" id="ARBA00022898"/>
    </source>
</evidence>
<organism evidence="7 8">
    <name type="scientific">Albidovulum sediminicola</name>
    <dbReference type="NCBI Taxonomy" id="2984331"/>
    <lineage>
        <taxon>Bacteria</taxon>
        <taxon>Pseudomonadati</taxon>
        <taxon>Pseudomonadota</taxon>
        <taxon>Alphaproteobacteria</taxon>
        <taxon>Rhodobacterales</taxon>
        <taxon>Paracoccaceae</taxon>
        <taxon>Albidovulum</taxon>
    </lineage>
</organism>
<comment type="similarity">
    <text evidence="2">Belongs to the threonine aldolase family.</text>
</comment>
<feature type="domain" description="Aromatic amino acid beta-eliminating lyase/threonine aldolase" evidence="6">
    <location>
        <begin position="17"/>
        <end position="300"/>
    </location>
</feature>
<feature type="compositionally biased region" description="Polar residues" evidence="5">
    <location>
        <begin position="1"/>
        <end position="14"/>
    </location>
</feature>
<dbReference type="PANTHER" id="PTHR48097:SF9">
    <property type="entry name" value="L-THREONINE ALDOLASE"/>
    <property type="match status" value="1"/>
</dbReference>
<feature type="region of interest" description="Disordered" evidence="5">
    <location>
        <begin position="1"/>
        <end position="47"/>
    </location>
</feature>
<reference evidence="7 8" key="1">
    <citation type="submission" date="2022-10" db="EMBL/GenBank/DDBJ databases">
        <title>Defluviimonas sp. nov., isolated from ocean surface water.</title>
        <authorList>
            <person name="He W."/>
            <person name="Wang L."/>
            <person name="Zhang D.-F."/>
        </authorList>
    </citation>
    <scope>NUCLEOTIDE SEQUENCE [LARGE SCALE GENOMIC DNA]</scope>
    <source>
        <strain evidence="7 8">WL0075</strain>
    </source>
</reference>
<dbReference type="PIRSF" id="PIRSF017617">
    <property type="entry name" value="Thr_aldolase"/>
    <property type="match status" value="1"/>
</dbReference>
<dbReference type="EMBL" id="JAOWLA010000009">
    <property type="protein sequence ID" value="MCV2865176.1"/>
    <property type="molecule type" value="Genomic_DNA"/>
</dbReference>
<protein>
    <submittedName>
        <fullName evidence="7">Beta-eliminating lyase-related protein</fullName>
    </submittedName>
</protein>
<keyword evidence="8" id="KW-1185">Reference proteome</keyword>
<dbReference type="RefSeq" id="WP_263721695.1">
    <property type="nucleotide sequence ID" value="NZ_JAOWLA010000009.1"/>
</dbReference>
<evidence type="ECO:0000256" key="2">
    <source>
        <dbReference type="ARBA" id="ARBA00006966"/>
    </source>
</evidence>
<dbReference type="InterPro" id="IPR015421">
    <property type="entry name" value="PyrdxlP-dep_Trfase_major"/>
</dbReference>
<evidence type="ECO:0000313" key="7">
    <source>
        <dbReference type="EMBL" id="MCV2865176.1"/>
    </source>
</evidence>
<dbReference type="Gene3D" id="3.40.640.10">
    <property type="entry name" value="Type I PLP-dependent aspartate aminotransferase-like (Major domain)"/>
    <property type="match status" value="1"/>
</dbReference>
<dbReference type="InterPro" id="IPR023603">
    <property type="entry name" value="Low_specificity_L-TA-like"/>
</dbReference>